<protein>
    <submittedName>
        <fullName evidence="6">Putative ABC transport system ATP-binding protein</fullName>
    </submittedName>
</protein>
<evidence type="ECO:0000256" key="4">
    <source>
        <dbReference type="ARBA" id="ARBA00022840"/>
    </source>
</evidence>
<comment type="subcellular location">
    <subcellularLocation>
        <location evidence="1">Cell membrane</location>
        <topology evidence="1">Peripheral membrane protein</topology>
    </subcellularLocation>
</comment>
<keyword evidence="2" id="KW-0813">Transport</keyword>
<dbReference type="Pfam" id="PF00005">
    <property type="entry name" value="ABC_tran"/>
    <property type="match status" value="1"/>
</dbReference>
<dbReference type="EMBL" id="PTIS01000011">
    <property type="protein sequence ID" value="PPK47975.1"/>
    <property type="molecule type" value="Genomic_DNA"/>
</dbReference>
<feature type="domain" description="ABC transporter" evidence="5">
    <location>
        <begin position="2"/>
        <end position="216"/>
    </location>
</feature>
<evidence type="ECO:0000313" key="6">
    <source>
        <dbReference type="EMBL" id="PPK47975.1"/>
    </source>
</evidence>
<evidence type="ECO:0000256" key="2">
    <source>
        <dbReference type="ARBA" id="ARBA00022448"/>
    </source>
</evidence>
<organism evidence="6 7">
    <name type="scientific">Clostridium algidicarnis DSM 15099</name>
    <dbReference type="NCBI Taxonomy" id="1121295"/>
    <lineage>
        <taxon>Bacteria</taxon>
        <taxon>Bacillati</taxon>
        <taxon>Bacillota</taxon>
        <taxon>Clostridia</taxon>
        <taxon>Eubacteriales</taxon>
        <taxon>Clostridiaceae</taxon>
        <taxon>Clostridium</taxon>
    </lineage>
</organism>
<dbReference type="PANTHER" id="PTHR43423">
    <property type="entry name" value="ABC TRANSPORTER I FAMILY MEMBER 17"/>
    <property type="match status" value="1"/>
</dbReference>
<dbReference type="InterPro" id="IPR015856">
    <property type="entry name" value="ABC_transpr_CbiO/EcfA_su"/>
</dbReference>
<reference evidence="6 7" key="1">
    <citation type="submission" date="2018-02" db="EMBL/GenBank/DDBJ databases">
        <title>Genomic Encyclopedia of Archaeal and Bacterial Type Strains, Phase II (KMG-II): from individual species to whole genera.</title>
        <authorList>
            <person name="Goeker M."/>
        </authorList>
    </citation>
    <scope>NUCLEOTIDE SEQUENCE [LARGE SCALE GENOMIC DNA]</scope>
    <source>
        <strain evidence="6 7">DSM 15099</strain>
    </source>
</reference>
<dbReference type="SMART" id="SM00382">
    <property type="entry name" value="AAA"/>
    <property type="match status" value="1"/>
</dbReference>
<dbReference type="PANTHER" id="PTHR43423:SF1">
    <property type="entry name" value="ABC TRANSPORTER I FAMILY MEMBER 17"/>
    <property type="match status" value="1"/>
</dbReference>
<dbReference type="GO" id="GO:0005524">
    <property type="term" value="F:ATP binding"/>
    <property type="evidence" value="ECO:0007669"/>
    <property type="project" value="UniProtKB-KW"/>
</dbReference>
<dbReference type="STRING" id="37659.GCA_000703125_00174"/>
<name>A0A2S6FWU4_9CLOT</name>
<comment type="caution">
    <text evidence="6">The sequence shown here is derived from an EMBL/GenBank/DDBJ whole genome shotgun (WGS) entry which is preliminary data.</text>
</comment>
<evidence type="ECO:0000256" key="1">
    <source>
        <dbReference type="ARBA" id="ARBA00004202"/>
    </source>
</evidence>
<proteinExistence type="predicted"/>
<dbReference type="PROSITE" id="PS00211">
    <property type="entry name" value="ABC_TRANSPORTER_1"/>
    <property type="match status" value="1"/>
</dbReference>
<dbReference type="AlphaFoldDB" id="A0A2S6FWU4"/>
<dbReference type="GO" id="GO:0005886">
    <property type="term" value="C:plasma membrane"/>
    <property type="evidence" value="ECO:0007669"/>
    <property type="project" value="UniProtKB-SubCell"/>
</dbReference>
<dbReference type="InterPro" id="IPR003439">
    <property type="entry name" value="ABC_transporter-like_ATP-bd"/>
</dbReference>
<evidence type="ECO:0000259" key="5">
    <source>
        <dbReference type="PROSITE" id="PS50893"/>
    </source>
</evidence>
<dbReference type="GO" id="GO:0022857">
    <property type="term" value="F:transmembrane transporter activity"/>
    <property type="evidence" value="ECO:0007669"/>
    <property type="project" value="UniProtKB-ARBA"/>
</dbReference>
<dbReference type="Proteomes" id="UP000239863">
    <property type="component" value="Unassembled WGS sequence"/>
</dbReference>
<sequence>MLTMKNVTYKDKDKNNIIIDNFSLNVNEKDYISIVGPSGSGKSTILKLFSHLISQSSGTIEFKGKDYLDYSPYELRRQITYCFQNPVLFGDTVMDNLKFPYTTRKKTLDKDRIKYLLKIFDLPYSILDKDIHKLSGGEKQRIALIRGILFKPEVLLLDEVTSALDAENTKIVESVINKLNSEGMTILWVTHNMEQSKKYANKLLSVEGGKLKNLEVIR</sequence>
<gene>
    <name evidence="6" type="ORF">BD821_11132</name>
</gene>
<dbReference type="CDD" id="cd03225">
    <property type="entry name" value="ABC_cobalt_CbiO_domain1"/>
    <property type="match status" value="1"/>
</dbReference>
<dbReference type="InterPro" id="IPR027417">
    <property type="entry name" value="P-loop_NTPase"/>
</dbReference>
<evidence type="ECO:0000313" key="7">
    <source>
        <dbReference type="Proteomes" id="UP000239863"/>
    </source>
</evidence>
<dbReference type="SUPFAM" id="SSF52540">
    <property type="entry name" value="P-loop containing nucleoside triphosphate hydrolases"/>
    <property type="match status" value="1"/>
</dbReference>
<accession>A0A2S6FWU4</accession>
<dbReference type="InterPro" id="IPR017871">
    <property type="entry name" value="ABC_transporter-like_CS"/>
</dbReference>
<dbReference type="PROSITE" id="PS50893">
    <property type="entry name" value="ABC_TRANSPORTER_2"/>
    <property type="match status" value="1"/>
</dbReference>
<keyword evidence="3" id="KW-0547">Nucleotide-binding</keyword>
<keyword evidence="4 6" id="KW-0067">ATP-binding</keyword>
<dbReference type="InterPro" id="IPR003593">
    <property type="entry name" value="AAA+_ATPase"/>
</dbReference>
<dbReference type="GO" id="GO:0016887">
    <property type="term" value="F:ATP hydrolysis activity"/>
    <property type="evidence" value="ECO:0007669"/>
    <property type="project" value="InterPro"/>
</dbReference>
<evidence type="ECO:0000256" key="3">
    <source>
        <dbReference type="ARBA" id="ARBA00022741"/>
    </source>
</evidence>
<dbReference type="Gene3D" id="3.40.50.300">
    <property type="entry name" value="P-loop containing nucleotide triphosphate hydrolases"/>
    <property type="match status" value="1"/>
</dbReference>